<feature type="region of interest" description="Disordered" evidence="4">
    <location>
        <begin position="327"/>
        <end position="446"/>
    </location>
</feature>
<feature type="compositionally biased region" description="Low complexity" evidence="4">
    <location>
        <begin position="1108"/>
        <end position="1126"/>
    </location>
</feature>
<feature type="compositionally biased region" description="Polar residues" evidence="4">
    <location>
        <begin position="1"/>
        <end position="12"/>
    </location>
</feature>
<evidence type="ECO:0000256" key="1">
    <source>
        <dbReference type="ARBA" id="ARBA00005246"/>
    </source>
</evidence>
<feature type="region of interest" description="Disordered" evidence="4">
    <location>
        <begin position="463"/>
        <end position="541"/>
    </location>
</feature>
<feature type="compositionally biased region" description="Polar residues" evidence="4">
    <location>
        <begin position="423"/>
        <end position="437"/>
    </location>
</feature>
<evidence type="ECO:0000313" key="6">
    <source>
        <dbReference type="EMBL" id="KAG9321024.1"/>
    </source>
</evidence>
<dbReference type="GO" id="GO:1990316">
    <property type="term" value="C:Atg1/ULK1 kinase complex"/>
    <property type="evidence" value="ECO:0007669"/>
    <property type="project" value="InterPro"/>
</dbReference>
<dbReference type="GO" id="GO:0000407">
    <property type="term" value="C:phagophore assembly site"/>
    <property type="evidence" value="ECO:0007669"/>
    <property type="project" value="TreeGrafter"/>
</dbReference>
<dbReference type="InterPro" id="IPR036570">
    <property type="entry name" value="HORMA_dom_sf"/>
</dbReference>
<comment type="similarity">
    <text evidence="1 3">Belongs to the ATG13 family. Fungi subfamily.</text>
</comment>
<evidence type="ECO:0000313" key="7">
    <source>
        <dbReference type="Proteomes" id="UP000717515"/>
    </source>
</evidence>
<dbReference type="InterPro" id="IPR040182">
    <property type="entry name" value="ATG13"/>
</dbReference>
<dbReference type="GO" id="GO:0034727">
    <property type="term" value="P:piecemeal microautophagy of the nucleus"/>
    <property type="evidence" value="ECO:0007669"/>
    <property type="project" value="TreeGrafter"/>
</dbReference>
<dbReference type="GO" id="GO:0000423">
    <property type="term" value="P:mitophagy"/>
    <property type="evidence" value="ECO:0007669"/>
    <property type="project" value="TreeGrafter"/>
</dbReference>
<dbReference type="Proteomes" id="UP000717515">
    <property type="component" value="Unassembled WGS sequence"/>
</dbReference>
<feature type="compositionally biased region" description="Polar residues" evidence="4">
    <location>
        <begin position="741"/>
        <end position="778"/>
    </location>
</feature>
<dbReference type="Gene3D" id="3.30.900.10">
    <property type="entry name" value="HORMA domain"/>
    <property type="match status" value="1"/>
</dbReference>
<feature type="compositionally biased region" description="Basic and acidic residues" evidence="4">
    <location>
        <begin position="1296"/>
        <end position="1309"/>
    </location>
</feature>
<feature type="region of interest" description="Disordered" evidence="4">
    <location>
        <begin position="726"/>
        <end position="857"/>
    </location>
</feature>
<feature type="compositionally biased region" description="Low complexity" evidence="4">
    <location>
        <begin position="480"/>
        <end position="541"/>
    </location>
</feature>
<feature type="compositionally biased region" description="Low complexity" evidence="4">
    <location>
        <begin position="574"/>
        <end position="584"/>
    </location>
</feature>
<dbReference type="EMBL" id="JAIFTL010000237">
    <property type="protein sequence ID" value="KAG9321024.1"/>
    <property type="molecule type" value="Genomic_DNA"/>
</dbReference>
<evidence type="ECO:0000259" key="5">
    <source>
        <dbReference type="Pfam" id="PF10033"/>
    </source>
</evidence>
<feature type="region of interest" description="Disordered" evidence="4">
    <location>
        <begin position="917"/>
        <end position="1044"/>
    </location>
</feature>
<feature type="compositionally biased region" description="Low complexity" evidence="4">
    <location>
        <begin position="726"/>
        <end position="740"/>
    </location>
</feature>
<feature type="compositionally biased region" description="Pro residues" evidence="4">
    <location>
        <begin position="37"/>
        <end position="48"/>
    </location>
</feature>
<feature type="compositionally biased region" description="Basic and acidic residues" evidence="4">
    <location>
        <begin position="593"/>
        <end position="603"/>
    </location>
</feature>
<name>A0A9P8CWG9_MORAP</name>
<feature type="region of interest" description="Disordered" evidence="4">
    <location>
        <begin position="1105"/>
        <end position="1193"/>
    </location>
</feature>
<feature type="region of interest" description="Disordered" evidence="4">
    <location>
        <begin position="574"/>
        <end position="616"/>
    </location>
</feature>
<evidence type="ECO:0000256" key="3">
    <source>
        <dbReference type="RuleBase" id="RU361214"/>
    </source>
</evidence>
<feature type="compositionally biased region" description="Gly residues" evidence="4">
    <location>
        <begin position="1280"/>
        <end position="1290"/>
    </location>
</feature>
<dbReference type="PANTHER" id="PTHR13430">
    <property type="match status" value="1"/>
</dbReference>
<feature type="compositionally biased region" description="Basic and acidic residues" evidence="4">
    <location>
        <begin position="1017"/>
        <end position="1037"/>
    </location>
</feature>
<dbReference type="GO" id="GO:0034497">
    <property type="term" value="P:protein localization to phagophore assembly site"/>
    <property type="evidence" value="ECO:0007669"/>
    <property type="project" value="TreeGrafter"/>
</dbReference>
<dbReference type="Gene3D" id="6.10.140.1900">
    <property type="match status" value="1"/>
</dbReference>
<organism evidence="6 7">
    <name type="scientific">Mortierella alpina</name>
    <name type="common">Oleaginous fungus</name>
    <name type="synonym">Mortierella renispora</name>
    <dbReference type="NCBI Taxonomy" id="64518"/>
    <lineage>
        <taxon>Eukaryota</taxon>
        <taxon>Fungi</taxon>
        <taxon>Fungi incertae sedis</taxon>
        <taxon>Mucoromycota</taxon>
        <taxon>Mortierellomycotina</taxon>
        <taxon>Mortierellomycetes</taxon>
        <taxon>Mortierellales</taxon>
        <taxon>Mortierellaceae</taxon>
        <taxon>Mortierella</taxon>
    </lineage>
</organism>
<feature type="compositionally biased region" description="Polar residues" evidence="4">
    <location>
        <begin position="362"/>
        <end position="373"/>
    </location>
</feature>
<proteinExistence type="inferred from homology"/>
<dbReference type="InterPro" id="IPR018731">
    <property type="entry name" value="Atg13_N"/>
</dbReference>
<feature type="compositionally biased region" description="Low complexity" evidence="4">
    <location>
        <begin position="940"/>
        <end position="959"/>
    </location>
</feature>
<feature type="region of interest" description="Disordered" evidence="4">
    <location>
        <begin position="1274"/>
        <end position="1309"/>
    </location>
</feature>
<evidence type="ECO:0000256" key="2">
    <source>
        <dbReference type="ARBA" id="ARBA00023006"/>
    </source>
</evidence>
<dbReference type="PANTHER" id="PTHR13430:SF4">
    <property type="entry name" value="AUTOPHAGY-RELATED PROTEIN 13"/>
    <property type="match status" value="1"/>
</dbReference>
<dbReference type="Pfam" id="PF10033">
    <property type="entry name" value="ATG13"/>
    <property type="match status" value="1"/>
</dbReference>
<evidence type="ECO:0000256" key="4">
    <source>
        <dbReference type="SAM" id="MobiDB-lite"/>
    </source>
</evidence>
<feature type="region of interest" description="Disordered" evidence="4">
    <location>
        <begin position="1"/>
        <end position="51"/>
    </location>
</feature>
<accession>A0A9P8CWG9</accession>
<protein>
    <recommendedName>
        <fullName evidence="3">Autophagy-related protein 13</fullName>
    </recommendedName>
</protein>
<sequence>MSRHSSGSSYYQPGSRPESPAQLSTSSSSAQHRQHSPTPPPQPPPPPRNQKADQILQNFYVKVIQIVVLARVTHTDPHAGLAPKKGSLRGAPLLKKTSKWFNLELEDLDIYKEDAKFWRAIAITDSPPTMLVELLLDTSELSPSQMLVLMDENNRKNRVDISSHSSSSSTPLGQAKTRRSIILESWSLTLSNTPPDRVPEPPVVYKKSIIFFRSLFAYMRLLPAYQLYRRLRKQNHPLKIGFRVNRGQSPEESMFRDSEIGIEVPLIEGETRAMLSEYRFGQVETPLGAFSLKVTYRSNCEFHVDESEAVLSSRFIDMDENYFTPTIVTHSQESARSSRRPSIDGNTARRPPSGAAMARRPSNASNDMYNSGNYPEHFSAVPTLRPRRNSAQSLQQRSGDYSSSQSSVSSLGTRMSRRGSSGAPGSQFTPLDQQNAAGTPPFSVTHGGHAAVAKHYVDPIMESPPFKLGTSQSDKDNRRPLSSNFSPFKSPSLSSSPSPSFLEALPPSLSSRPSSVHLNRSPSSSSMSRVQSSQLGSGLLGSVPKTGGSLATNIAGAASSSSAQSTGVNLLSTSVKSNASSTSAPRVTSSFGHRQDSSGRRASSESLPPGRGSRNSIVGASSLFQLTPDEDDVNAFVRMLDTPEPLKMFNKASGSGIGSASFGTGDHSGHLSASALKTKATLDRFQQLKHVNADLSDSMSSSQILTRDQQQLQQRQVGHLPLTVTTATTASSSSSSSSSSGNAQRRSNLSDLEPSSPTGLPFATSLNRHSQSLSHQPGTPSPLHSEIPVYPPSSSGRSGRQVGGHSATGSMSNRRQSWLIGGEGAGHHHHHHHSSGSVSSSIGRAGGSSNMGNIAFRHGSLDQGKDILGMEEALGRLRVSGPHDDMAYGSFPEDVHHQHSLYSAPLDTGKGGLVTGGEMTTYGPDPRPIPSLTTTTSGDASSSRPGRLLRLGSGSSGASFTLPRLRPRAAEDNDSLNEMNSAEDNATGHLRTNRRGHRDHHHRDEEEEDEDEDDDSRDMRRGGDGGGGGRRDKHDGHNTSLNDDDDMLFIMSELSLASNSGEDSTDRGVAAAATASASAAASTLGGTGGELSDRVMLSLTGAMLNPRSQSQSPALGPSSSSTSSSPHLRLFGRNAGIGAHSGMNLPLGGGGHAGGPTHSRGSSSSHSNSHSNSVSHSRGGSNGENSSGSPSVEILPGMMLRRSASASGSAASGSGLFVDDFHLPSATSTPPLPPSLLSSGAAATSAAAGMTSGSGSGVAGSSGAFEAMLEGRRMSRGGSDRGGLGSGASSGGHNSFHSEARGGARIEGW</sequence>
<keyword evidence="2 3" id="KW-0072">Autophagy</keyword>
<gene>
    <name evidence="6" type="ORF">KVV02_004985</name>
</gene>
<feature type="compositionally biased region" description="Low complexity" evidence="4">
    <location>
        <begin position="1158"/>
        <end position="1191"/>
    </location>
</feature>
<feature type="compositionally biased region" description="Low complexity" evidence="4">
    <location>
        <begin position="395"/>
        <end position="410"/>
    </location>
</feature>
<feature type="compositionally biased region" description="Acidic residues" evidence="4">
    <location>
        <begin position="1005"/>
        <end position="1016"/>
    </location>
</feature>
<feature type="compositionally biased region" description="Basic residues" evidence="4">
    <location>
        <begin position="991"/>
        <end position="1001"/>
    </location>
</feature>
<feature type="compositionally biased region" description="Low complexity" evidence="4">
    <location>
        <begin position="19"/>
        <end position="31"/>
    </location>
</feature>
<feature type="compositionally biased region" description="Polar residues" evidence="4">
    <location>
        <begin position="807"/>
        <end position="816"/>
    </location>
</feature>
<reference evidence="6" key="1">
    <citation type="submission" date="2021-07" db="EMBL/GenBank/DDBJ databases">
        <title>Draft genome of Mortierella alpina, strain LL118, isolated from an aspen leaf litter sample.</title>
        <authorList>
            <person name="Yang S."/>
            <person name="Vinatzer B.A."/>
        </authorList>
    </citation>
    <scope>NUCLEOTIDE SEQUENCE</scope>
    <source>
        <strain evidence="6">LL118</strain>
    </source>
</reference>
<comment type="caution">
    <text evidence="6">The sequence shown here is derived from an EMBL/GenBank/DDBJ whole genome shotgun (WGS) entry which is preliminary data.</text>
</comment>
<feature type="domain" description="Autophagy-related protein 13 N-terminal" evidence="5">
    <location>
        <begin position="57"/>
        <end position="302"/>
    </location>
</feature>
<dbReference type="GO" id="GO:0005829">
    <property type="term" value="C:cytosol"/>
    <property type="evidence" value="ECO:0007669"/>
    <property type="project" value="TreeGrafter"/>
</dbReference>